<name>A0ABS2GLR0_9FIRM</name>
<evidence type="ECO:0000259" key="18">
    <source>
        <dbReference type="Pfam" id="PF00483"/>
    </source>
</evidence>
<dbReference type="Gene3D" id="3.90.550.10">
    <property type="entry name" value="Spore Coat Polysaccharide Biosynthesis Protein SpsA, Chain A"/>
    <property type="match status" value="1"/>
</dbReference>
<dbReference type="Gene3D" id="2.160.10.10">
    <property type="entry name" value="Hexapeptide repeat proteins"/>
    <property type="match status" value="1"/>
</dbReference>
<feature type="binding site" evidence="17">
    <location>
        <position position="377"/>
    </location>
    <ligand>
        <name>UDP-N-acetyl-alpha-D-glucosamine</name>
        <dbReference type="ChEBI" id="CHEBI:57705"/>
    </ligand>
</feature>
<sequence length="458" mass="49618">MDKTCALVLAAGDGKRMKSRHPKVLCEVLFKPMLSWVIDSCRLAEIEELCVVVAPDADEVRAVLPEGCRTAEQAEKLGTGHAVMMAADFLEEHRDCSVLVLCGDAPFVDEETIRGALREHRENGHDLTVVAARLEDPTGYGRIIRDENGGLRAIVEQRDADEKTRLIQEVNSGIYWFEAAFLLDALNKLGTDNAQGEYYLTDTVAIAVSEHRPAGIYRAESPDVILGANSRKELARLNEIARKRVIERQLDQGVNIPFPDSVVICPDTVIGRDTTVLPGCILRRSRIAEGCLIGPYTMLTGCEVGEGARVEQSTGEDSQVAGGARIGPYARLRPGSRIGAGAKIGNFVEIKNSRIGEKTSVAHLSYLGDSDVGKEVNVGCGVVTANYDGKQKFRTRIGDRAFIGCNTNFIAPVSAGAGSVIAAGTTVTEDIPEDALAVGRARQETRPGWAREKGKYRR</sequence>
<evidence type="ECO:0000256" key="7">
    <source>
        <dbReference type="ARBA" id="ARBA00022737"/>
    </source>
</evidence>
<keyword evidence="6 17" id="KW-0479">Metal-binding</keyword>
<keyword evidence="3 17" id="KW-0963">Cytoplasm</keyword>
<keyword evidence="11 17" id="KW-0511">Multifunctional enzyme</keyword>
<dbReference type="PANTHER" id="PTHR43584">
    <property type="entry name" value="NUCLEOTIDYL TRANSFERASE"/>
    <property type="match status" value="1"/>
</dbReference>
<feature type="binding site" evidence="17">
    <location>
        <begin position="9"/>
        <end position="12"/>
    </location>
    <ligand>
        <name>UDP-N-acetyl-alpha-D-glucosamine</name>
        <dbReference type="ChEBI" id="CHEBI:57705"/>
    </ligand>
</feature>
<dbReference type="RefSeq" id="WP_204719443.1">
    <property type="nucleotide sequence ID" value="NZ_JACSNR010000001.1"/>
</dbReference>
<feature type="binding site" evidence="17">
    <location>
        <begin position="78"/>
        <end position="79"/>
    </location>
    <ligand>
        <name>UDP-N-acetyl-alpha-D-glucosamine</name>
        <dbReference type="ChEBI" id="CHEBI:57705"/>
    </ligand>
</feature>
<evidence type="ECO:0000256" key="3">
    <source>
        <dbReference type="ARBA" id="ARBA00022490"/>
    </source>
</evidence>
<evidence type="ECO:0000256" key="11">
    <source>
        <dbReference type="ARBA" id="ARBA00023268"/>
    </source>
</evidence>
<evidence type="ECO:0000256" key="15">
    <source>
        <dbReference type="ARBA" id="ARBA00048493"/>
    </source>
</evidence>
<feature type="binding site" evidence="17">
    <location>
        <position position="23"/>
    </location>
    <ligand>
        <name>UDP-N-acetyl-alpha-D-glucosamine</name>
        <dbReference type="ChEBI" id="CHEBI:57705"/>
    </ligand>
</feature>
<feature type="active site" description="Proton acceptor" evidence="17">
    <location>
        <position position="363"/>
    </location>
</feature>
<feature type="binding site" evidence="17">
    <location>
        <position position="333"/>
    </location>
    <ligand>
        <name>UDP-N-acetyl-alpha-D-glucosamine</name>
        <dbReference type="ChEBI" id="CHEBI:57705"/>
    </ligand>
</feature>
<feature type="binding site" evidence="17">
    <location>
        <position position="141"/>
    </location>
    <ligand>
        <name>UDP-N-acetyl-alpha-D-glucosamine</name>
        <dbReference type="ChEBI" id="CHEBI:57705"/>
    </ligand>
</feature>
<evidence type="ECO:0000256" key="2">
    <source>
        <dbReference type="ARBA" id="ARBA00005208"/>
    </source>
</evidence>
<keyword evidence="10 17" id="KW-0573">Peptidoglycan synthesis</keyword>
<evidence type="ECO:0000313" key="20">
    <source>
        <dbReference type="Proteomes" id="UP000724149"/>
    </source>
</evidence>
<evidence type="ECO:0000256" key="9">
    <source>
        <dbReference type="ARBA" id="ARBA00022960"/>
    </source>
</evidence>
<evidence type="ECO:0000256" key="5">
    <source>
        <dbReference type="ARBA" id="ARBA00022695"/>
    </source>
</evidence>
<evidence type="ECO:0000256" key="14">
    <source>
        <dbReference type="ARBA" id="ARBA00048247"/>
    </source>
</evidence>
<evidence type="ECO:0000256" key="12">
    <source>
        <dbReference type="ARBA" id="ARBA00023315"/>
    </source>
</evidence>
<keyword evidence="5 17" id="KW-0548">Nucleotidyltransferase</keyword>
<dbReference type="Pfam" id="PF00483">
    <property type="entry name" value="NTP_transferase"/>
    <property type="match status" value="1"/>
</dbReference>
<dbReference type="EC" id="2.3.1.157" evidence="17"/>
<dbReference type="Proteomes" id="UP000724149">
    <property type="component" value="Unassembled WGS sequence"/>
</dbReference>
<comment type="subunit">
    <text evidence="17">Homotrimer.</text>
</comment>
<keyword evidence="12 17" id="KW-0012">Acyltransferase</keyword>
<accession>A0ABS2GLR0</accession>
<evidence type="ECO:0000313" key="19">
    <source>
        <dbReference type="EMBL" id="MBM6922484.1"/>
    </source>
</evidence>
<organism evidence="19 20">
    <name type="scientific">Hydrogenoanaerobacterium saccharovorans</name>
    <dbReference type="NCBI Taxonomy" id="474960"/>
    <lineage>
        <taxon>Bacteria</taxon>
        <taxon>Bacillati</taxon>
        <taxon>Bacillota</taxon>
        <taxon>Clostridia</taxon>
        <taxon>Eubacteriales</taxon>
        <taxon>Oscillospiraceae</taxon>
        <taxon>Hydrogenoanaerobacterium</taxon>
    </lineage>
</organism>
<comment type="similarity">
    <text evidence="17">In the N-terminal section; belongs to the N-acetylglucosamine-1-phosphate uridyltransferase family.</text>
</comment>
<feature type="region of interest" description="Linker" evidence="17">
    <location>
        <begin position="232"/>
        <end position="252"/>
    </location>
</feature>
<comment type="function">
    <text evidence="16 17">Catalyzes the last two sequential reactions in the de novo biosynthetic pathway for UDP-N-acetylglucosamine (UDP-GlcNAc). The C-terminal domain catalyzes the transfer of acetyl group from acetyl coenzyme A to glucosamine-1-phosphate (GlcN-1-P) to produce N-acetylglucosamine-1-phosphate (GlcNAc-1-P), which is converted into UDP-GlcNAc by the transfer of uridine 5-monophosphate (from uridine 5-triphosphate), a reaction catalyzed by the N-terminal domain.</text>
</comment>
<feature type="binding site" evidence="17">
    <location>
        <position position="104"/>
    </location>
    <ligand>
        <name>Mg(2+)</name>
        <dbReference type="ChEBI" id="CHEBI:18420"/>
    </ligand>
</feature>
<feature type="region of interest" description="N-acetyltransferase" evidence="17">
    <location>
        <begin position="253"/>
        <end position="458"/>
    </location>
</feature>
<keyword evidence="9 17" id="KW-0133">Cell shape</keyword>
<keyword evidence="20" id="KW-1185">Reference proteome</keyword>
<evidence type="ECO:0000256" key="1">
    <source>
        <dbReference type="ARBA" id="ARBA00005166"/>
    </source>
</evidence>
<dbReference type="EMBL" id="JACSNR010000001">
    <property type="protein sequence ID" value="MBM6922484.1"/>
    <property type="molecule type" value="Genomic_DNA"/>
</dbReference>
<reference evidence="19 20" key="1">
    <citation type="journal article" date="2021" name="Sci. Rep.">
        <title>The distribution of antibiotic resistance genes in chicken gut microbiota commensals.</title>
        <authorList>
            <person name="Juricova H."/>
            <person name="Matiasovicova J."/>
            <person name="Kubasova T."/>
            <person name="Cejkova D."/>
            <person name="Rychlik I."/>
        </authorList>
    </citation>
    <scope>NUCLEOTIDE SEQUENCE [LARGE SCALE GENOMIC DNA]</scope>
    <source>
        <strain evidence="19 20">An564</strain>
    </source>
</reference>
<feature type="binding site" evidence="17">
    <location>
        <position position="366"/>
    </location>
    <ligand>
        <name>UDP-N-acetyl-alpha-D-glucosamine</name>
        <dbReference type="ChEBI" id="CHEBI:57705"/>
    </ligand>
</feature>
<dbReference type="EC" id="2.7.7.23" evidence="17"/>
<dbReference type="SUPFAM" id="SSF53448">
    <property type="entry name" value="Nucleotide-diphospho-sugar transferases"/>
    <property type="match status" value="1"/>
</dbReference>
<feature type="binding site" evidence="17">
    <location>
        <position position="440"/>
    </location>
    <ligand>
        <name>acetyl-CoA</name>
        <dbReference type="ChEBI" id="CHEBI:57288"/>
    </ligand>
</feature>
<dbReference type="CDD" id="cd02540">
    <property type="entry name" value="GT2_GlmU_N_bac"/>
    <property type="match status" value="1"/>
</dbReference>
<feature type="binding site" evidence="17">
    <location>
        <position position="229"/>
    </location>
    <ligand>
        <name>Mg(2+)</name>
        <dbReference type="ChEBI" id="CHEBI:18420"/>
    </ligand>
</feature>
<feature type="binding site" evidence="17">
    <location>
        <position position="229"/>
    </location>
    <ligand>
        <name>UDP-N-acetyl-alpha-D-glucosamine</name>
        <dbReference type="ChEBI" id="CHEBI:57705"/>
    </ligand>
</feature>
<feature type="binding site" evidence="17">
    <location>
        <position position="423"/>
    </location>
    <ligand>
        <name>acetyl-CoA</name>
        <dbReference type="ChEBI" id="CHEBI:57288"/>
    </ligand>
</feature>
<comment type="subcellular location">
    <subcellularLocation>
        <location evidence="17">Cytoplasm</location>
    </subcellularLocation>
</comment>
<evidence type="ECO:0000256" key="16">
    <source>
        <dbReference type="ARBA" id="ARBA00049628"/>
    </source>
</evidence>
<dbReference type="GO" id="GO:0019134">
    <property type="term" value="F:glucosamine-1-phosphate N-acetyltransferase activity"/>
    <property type="evidence" value="ECO:0007669"/>
    <property type="project" value="UniProtKB-EC"/>
</dbReference>
<feature type="binding site" evidence="17">
    <location>
        <position position="156"/>
    </location>
    <ligand>
        <name>UDP-N-acetyl-alpha-D-glucosamine</name>
        <dbReference type="ChEBI" id="CHEBI:57705"/>
    </ligand>
</feature>
<comment type="similarity">
    <text evidence="17">In the C-terminal section; belongs to the transferase hexapeptide repeat family.</text>
</comment>
<protein>
    <recommendedName>
        <fullName evidence="17">Bifunctional protein GlmU</fullName>
    </recommendedName>
    <domain>
        <recommendedName>
            <fullName evidence="17">UDP-N-acetylglucosamine pyrophosphorylase</fullName>
            <ecNumber evidence="17">2.7.7.23</ecNumber>
        </recommendedName>
        <alternativeName>
            <fullName evidence="17">N-acetylglucosamine-1-phosphate uridyltransferase</fullName>
        </alternativeName>
    </domain>
    <domain>
        <recommendedName>
            <fullName evidence="17">Glucosamine-1-phosphate N-acetyltransferase</fullName>
            <ecNumber evidence="17">2.3.1.157</ecNumber>
        </recommendedName>
    </domain>
</protein>
<comment type="catalytic activity">
    <reaction evidence="14 17">
        <text>alpha-D-glucosamine 1-phosphate + acetyl-CoA = N-acetyl-alpha-D-glucosamine 1-phosphate + CoA + H(+)</text>
        <dbReference type="Rhea" id="RHEA:13725"/>
        <dbReference type="ChEBI" id="CHEBI:15378"/>
        <dbReference type="ChEBI" id="CHEBI:57287"/>
        <dbReference type="ChEBI" id="CHEBI:57288"/>
        <dbReference type="ChEBI" id="CHEBI:57776"/>
        <dbReference type="ChEBI" id="CHEBI:58516"/>
        <dbReference type="EC" id="2.3.1.157"/>
    </reaction>
</comment>
<evidence type="ECO:0000256" key="4">
    <source>
        <dbReference type="ARBA" id="ARBA00022679"/>
    </source>
</evidence>
<dbReference type="InterPro" id="IPR005835">
    <property type="entry name" value="NTP_transferase_dom"/>
</dbReference>
<evidence type="ECO:0000256" key="6">
    <source>
        <dbReference type="ARBA" id="ARBA00022723"/>
    </source>
</evidence>
<gene>
    <name evidence="17 19" type="primary">glmU</name>
    <name evidence="19" type="ORF">H9X81_02080</name>
</gene>
<dbReference type="InterPro" id="IPR038009">
    <property type="entry name" value="GlmU_C_LbH"/>
</dbReference>
<dbReference type="NCBIfam" id="TIGR01173">
    <property type="entry name" value="glmU"/>
    <property type="match status" value="1"/>
</dbReference>
<comment type="pathway">
    <text evidence="1 17">Nucleotide-sugar biosynthesis; UDP-N-acetyl-alpha-D-glucosamine biosynthesis; N-acetyl-alpha-D-glucosamine 1-phosphate from alpha-D-glucosamine 6-phosphate (route II): step 2/2.</text>
</comment>
<evidence type="ECO:0000256" key="17">
    <source>
        <dbReference type="HAMAP-Rule" id="MF_01631"/>
    </source>
</evidence>
<dbReference type="GO" id="GO:0003977">
    <property type="term" value="F:UDP-N-acetylglucosamine diphosphorylase activity"/>
    <property type="evidence" value="ECO:0007669"/>
    <property type="project" value="UniProtKB-EC"/>
</dbReference>
<comment type="cofactor">
    <cofactor evidence="17">
        <name>Mg(2+)</name>
        <dbReference type="ChEBI" id="CHEBI:18420"/>
    </cofactor>
    <text evidence="17">Binds 1 Mg(2+) ion per subunit.</text>
</comment>
<dbReference type="InterPro" id="IPR011004">
    <property type="entry name" value="Trimer_LpxA-like_sf"/>
</dbReference>
<feature type="binding site" evidence="17">
    <location>
        <position position="171"/>
    </location>
    <ligand>
        <name>UDP-N-acetyl-alpha-D-glucosamine</name>
        <dbReference type="ChEBI" id="CHEBI:57705"/>
    </ligand>
</feature>
<dbReference type="InterPro" id="IPR029044">
    <property type="entry name" value="Nucleotide-diphossugar_trans"/>
</dbReference>
<evidence type="ECO:0000256" key="13">
    <source>
        <dbReference type="ARBA" id="ARBA00023316"/>
    </source>
</evidence>
<feature type="region of interest" description="Pyrophosphorylase" evidence="17">
    <location>
        <begin position="1"/>
        <end position="231"/>
    </location>
</feature>
<dbReference type="InterPro" id="IPR050065">
    <property type="entry name" value="GlmU-like"/>
</dbReference>
<keyword evidence="4 17" id="KW-0808">Transferase</keyword>
<feature type="binding site" evidence="17">
    <location>
        <position position="73"/>
    </location>
    <ligand>
        <name>UDP-N-acetyl-alpha-D-glucosamine</name>
        <dbReference type="ChEBI" id="CHEBI:57705"/>
    </ligand>
</feature>
<keyword evidence="7 17" id="KW-0677">Repeat</keyword>
<comment type="caution">
    <text evidence="19">The sequence shown here is derived from an EMBL/GenBank/DDBJ whole genome shotgun (WGS) entry which is preliminary data.</text>
</comment>
<evidence type="ECO:0000256" key="10">
    <source>
        <dbReference type="ARBA" id="ARBA00022984"/>
    </source>
</evidence>
<dbReference type="HAMAP" id="MF_01631">
    <property type="entry name" value="GlmU"/>
    <property type="match status" value="1"/>
</dbReference>
<proteinExistence type="inferred from homology"/>
<dbReference type="PANTHER" id="PTHR43584:SF3">
    <property type="entry name" value="BIFUNCTIONAL PROTEIN GLMU"/>
    <property type="match status" value="1"/>
</dbReference>
<comment type="pathway">
    <text evidence="2 17">Nucleotide-sugar biosynthesis; UDP-N-acetyl-alpha-D-glucosamine biosynthesis; UDP-N-acetyl-alpha-D-glucosamine from N-acetyl-alpha-D-glucosamine 1-phosphate: step 1/1.</text>
</comment>
<keyword evidence="8 17" id="KW-0460">Magnesium</keyword>
<comment type="catalytic activity">
    <reaction evidence="15 17">
        <text>N-acetyl-alpha-D-glucosamine 1-phosphate + UTP + H(+) = UDP-N-acetyl-alpha-D-glucosamine + diphosphate</text>
        <dbReference type="Rhea" id="RHEA:13509"/>
        <dbReference type="ChEBI" id="CHEBI:15378"/>
        <dbReference type="ChEBI" id="CHEBI:33019"/>
        <dbReference type="ChEBI" id="CHEBI:46398"/>
        <dbReference type="ChEBI" id="CHEBI:57705"/>
        <dbReference type="ChEBI" id="CHEBI:57776"/>
        <dbReference type="EC" id="2.7.7.23"/>
    </reaction>
</comment>
<comment type="pathway">
    <text evidence="17">Bacterial outer membrane biogenesis; LPS lipid A biosynthesis.</text>
</comment>
<comment type="caution">
    <text evidence="17">Lacks conserved residue(s) required for the propagation of feature annotation.</text>
</comment>
<feature type="binding site" evidence="17">
    <location>
        <position position="351"/>
    </location>
    <ligand>
        <name>UDP-N-acetyl-alpha-D-glucosamine</name>
        <dbReference type="ChEBI" id="CHEBI:57705"/>
    </ligand>
</feature>
<feature type="binding site" evidence="17">
    <location>
        <begin position="386"/>
        <end position="387"/>
    </location>
    <ligand>
        <name>acetyl-CoA</name>
        <dbReference type="ChEBI" id="CHEBI:57288"/>
    </ligand>
</feature>
<dbReference type="SUPFAM" id="SSF51161">
    <property type="entry name" value="Trimeric LpxA-like enzymes"/>
    <property type="match status" value="1"/>
</dbReference>
<keyword evidence="13 17" id="KW-0961">Cell wall biogenesis/degradation</keyword>
<feature type="domain" description="Nucleotidyl transferase" evidence="18">
    <location>
        <begin position="6"/>
        <end position="215"/>
    </location>
</feature>
<dbReference type="InterPro" id="IPR005882">
    <property type="entry name" value="Bifunctional_GlmU"/>
</dbReference>
<evidence type="ECO:0000256" key="8">
    <source>
        <dbReference type="ARBA" id="ARBA00022842"/>
    </source>
</evidence>
<dbReference type="CDD" id="cd03353">
    <property type="entry name" value="LbH_GlmU_C"/>
    <property type="match status" value="1"/>
</dbReference>